<reference evidence="2" key="1">
    <citation type="submission" date="2023-10" db="EMBL/GenBank/DDBJ databases">
        <authorList>
            <person name="Chen Y."/>
            <person name="Shah S."/>
            <person name="Dougan E. K."/>
            <person name="Thang M."/>
            <person name="Chan C."/>
        </authorList>
    </citation>
    <scope>NUCLEOTIDE SEQUENCE [LARGE SCALE GENOMIC DNA]</scope>
</reference>
<dbReference type="Proteomes" id="UP001189429">
    <property type="component" value="Unassembled WGS sequence"/>
</dbReference>
<evidence type="ECO:0000313" key="2">
    <source>
        <dbReference type="EMBL" id="CAK0828076.1"/>
    </source>
</evidence>
<feature type="non-terminal residue" evidence="2">
    <location>
        <position position="1"/>
    </location>
</feature>
<proteinExistence type="predicted"/>
<comment type="caution">
    <text evidence="2">The sequence shown here is derived from an EMBL/GenBank/DDBJ whole genome shotgun (WGS) entry which is preliminary data.</text>
</comment>
<evidence type="ECO:0000313" key="3">
    <source>
        <dbReference type="Proteomes" id="UP001189429"/>
    </source>
</evidence>
<feature type="region of interest" description="Disordered" evidence="1">
    <location>
        <begin position="1"/>
        <end position="28"/>
    </location>
</feature>
<accession>A0ABN9SA47</accession>
<organism evidence="2 3">
    <name type="scientific">Prorocentrum cordatum</name>
    <dbReference type="NCBI Taxonomy" id="2364126"/>
    <lineage>
        <taxon>Eukaryota</taxon>
        <taxon>Sar</taxon>
        <taxon>Alveolata</taxon>
        <taxon>Dinophyceae</taxon>
        <taxon>Prorocentrales</taxon>
        <taxon>Prorocentraceae</taxon>
        <taxon>Prorocentrum</taxon>
    </lineage>
</organism>
<feature type="compositionally biased region" description="Basic and acidic residues" evidence="1">
    <location>
        <begin position="9"/>
        <end position="21"/>
    </location>
</feature>
<feature type="region of interest" description="Disordered" evidence="1">
    <location>
        <begin position="73"/>
        <end position="92"/>
    </location>
</feature>
<protein>
    <recommendedName>
        <fullName evidence="4">t-SNARE coiled-coil homology domain-containing protein</fullName>
    </recommendedName>
</protein>
<keyword evidence="3" id="KW-1185">Reference proteome</keyword>
<evidence type="ECO:0008006" key="4">
    <source>
        <dbReference type="Google" id="ProtNLM"/>
    </source>
</evidence>
<evidence type="ECO:0000256" key="1">
    <source>
        <dbReference type="SAM" id="MobiDB-lite"/>
    </source>
</evidence>
<sequence>LPTSSDPWVRWEQHSSRRDGFAARGGRADTQSTFNAFLPHDPTYFVRPTGTMGAAQLPPRWLRCARGASLLRGGEGAAPPAAQGAAGRGLPRAQTLPVAAGAGGTGGREERVSPARGAQEGTTEEADGGGLTGIIEGIDGKVDIGLRRVDNSIGELWEKIERVATSLDTLKNQLRNI</sequence>
<feature type="region of interest" description="Disordered" evidence="1">
    <location>
        <begin position="99"/>
        <end position="130"/>
    </location>
</feature>
<feature type="compositionally biased region" description="Low complexity" evidence="1">
    <location>
        <begin position="77"/>
        <end position="92"/>
    </location>
</feature>
<name>A0ABN9SA47_9DINO</name>
<dbReference type="EMBL" id="CAUYUJ010009930">
    <property type="protein sequence ID" value="CAK0828076.1"/>
    <property type="molecule type" value="Genomic_DNA"/>
</dbReference>
<gene>
    <name evidence="2" type="ORF">PCOR1329_LOCUS27419</name>
</gene>